<gene>
    <name evidence="1" type="ORF">CEXT_469141</name>
</gene>
<proteinExistence type="predicted"/>
<sequence length="85" mass="9510">MPRRCPVLVFDHELPKSGDSLHRINSADAPGLQMGLKQIMRLFGHEAQHFSAESSLKLNDAVITAPTRRPRACAETDRKLLPNLH</sequence>
<reference evidence="1 2" key="1">
    <citation type="submission" date="2021-06" db="EMBL/GenBank/DDBJ databases">
        <title>Caerostris extrusa draft genome.</title>
        <authorList>
            <person name="Kono N."/>
            <person name="Arakawa K."/>
        </authorList>
    </citation>
    <scope>NUCLEOTIDE SEQUENCE [LARGE SCALE GENOMIC DNA]</scope>
</reference>
<organism evidence="1 2">
    <name type="scientific">Caerostris extrusa</name>
    <name type="common">Bark spider</name>
    <name type="synonym">Caerostris bankana</name>
    <dbReference type="NCBI Taxonomy" id="172846"/>
    <lineage>
        <taxon>Eukaryota</taxon>
        <taxon>Metazoa</taxon>
        <taxon>Ecdysozoa</taxon>
        <taxon>Arthropoda</taxon>
        <taxon>Chelicerata</taxon>
        <taxon>Arachnida</taxon>
        <taxon>Araneae</taxon>
        <taxon>Araneomorphae</taxon>
        <taxon>Entelegynae</taxon>
        <taxon>Araneoidea</taxon>
        <taxon>Araneidae</taxon>
        <taxon>Caerostris</taxon>
    </lineage>
</organism>
<protein>
    <submittedName>
        <fullName evidence="1">Uncharacterized protein</fullName>
    </submittedName>
</protein>
<dbReference type="EMBL" id="BPLR01007416">
    <property type="protein sequence ID" value="GIY16804.1"/>
    <property type="molecule type" value="Genomic_DNA"/>
</dbReference>
<dbReference type="AlphaFoldDB" id="A0AAV4R5A4"/>
<comment type="caution">
    <text evidence="1">The sequence shown here is derived from an EMBL/GenBank/DDBJ whole genome shotgun (WGS) entry which is preliminary data.</text>
</comment>
<dbReference type="Proteomes" id="UP001054945">
    <property type="component" value="Unassembled WGS sequence"/>
</dbReference>
<accession>A0AAV4R5A4</accession>
<evidence type="ECO:0000313" key="1">
    <source>
        <dbReference type="EMBL" id="GIY16804.1"/>
    </source>
</evidence>
<name>A0AAV4R5A4_CAEEX</name>
<evidence type="ECO:0000313" key="2">
    <source>
        <dbReference type="Proteomes" id="UP001054945"/>
    </source>
</evidence>
<keyword evidence="2" id="KW-1185">Reference proteome</keyword>